<dbReference type="EMBL" id="PKHA01000008">
    <property type="protein sequence ID" value="PKY98309.1"/>
    <property type="molecule type" value="Genomic_DNA"/>
</dbReference>
<dbReference type="GeneID" id="81708837"/>
<proteinExistence type="predicted"/>
<comment type="caution">
    <text evidence="1">The sequence shown here is derived from an EMBL/GenBank/DDBJ whole genome shotgun (WGS) entry which is preliminary data.</text>
</comment>
<dbReference type="AlphaFoldDB" id="A0A2I1KRQ6"/>
<dbReference type="InterPro" id="IPR025904">
    <property type="entry name" value="Tubulin-like"/>
</dbReference>
<sequence length="1189" mass="127437">MRKVLVVGCGGSGAKTLAYMMDQLHADLAAYGIEKIPGCWQFLSVDTPLQEEKPGGLGSVTQQGGAYVACGVSAGSYSVVDDSLTHQVQSKGPAGLRQLATWMPGTVQDVPFPVTVGAGQCRGIGRLLILDRLSAVSQAVQDALARMASTQSVSEAAEVARRVPGVGEPPATTAPPMVLVVSSMAGGSGASMTLDVCRVIAGTQTTPAIDPQLISVFLYTAEVFNEVPKDKKDGMPGNTLAMLGEIIAAQSSNGGKAARLDEELYSLMGGATKAGHAFKRVIPIGLKAGGTGAVFGDGTTSGVFRGMGRGLARYIASPAFESYVQFDIANKVDIPNHNAVSWGVDPTETAWGSFGYASLSTGRDRYAEYASQRMARRSIDHLLDGFRSAGDFSGDAQRLAALWQARMPEELAKMHLPQPTGQTVMAGGQAVDAAAQAWLMNDSATANASLIWARASEMAQQVMSTRPQAAEMPLSDWIVGMNQWLGSVEPQIMPQLATMAVEYTRARAQEVHTAIVEQVRTDLADLGLPYALQVIGELRGEAGVIKRLAGSLAGMGMQQPQHALVLPQDFVAPLTARVKETLTATGEGQWAEQVREKAAVGIYQWLVYALAQNLAKVLDDMVGSALKPLEYELNEKLKVLTHDRQSLQDVAGVADVATDLYSAWPTEPTAAMTSEQVVPQRFSTAHNEVVLMDVATYPSAFEEHVVEAVPPAARGGFDQAYREAVREIIRGEWEQGSGAPAPADLLEIASPWVPAGLPGVMSQMPAPAQYEVRLSRAQVLGRARAFVGRRGEAFESFVSQSLRDYLTDPAAGEFEQARRADEVLEGMQRAMAMARPLVQVDAQVFQRLHGSAPALSFNFSSVPFRHTKVATELVTYASHETSFDGPAVAQTIEQALSDDQVSRVDVFGSYPRTLPVAYSGLLKSVSTAWHHATGSSGARASFWQFRRARPLPGGLPMGDDDRRAMVHGWWVAFFSGGIQRPGWGMEKDTDPISVWDADSERFVPFPAPMLTSHSQMVTPNSALAAVLESILLAYLDVDDSLSVFTPWQVLRRWADTSDNAPSSKMGVRTPTQQAISELLGHGEVAGLPTPAFLEGLTQPEERRQALATLCDNILADLDQRYLPGEGKQDGPGSFTNFRSRELVDSAPLSIDLAQEMYDELTSVREVIASVAPAGAAATRRSPLEGGMVY</sequence>
<evidence type="ECO:0000313" key="2">
    <source>
        <dbReference type="Proteomes" id="UP000234778"/>
    </source>
</evidence>
<dbReference type="Proteomes" id="UP000234778">
    <property type="component" value="Unassembled WGS sequence"/>
</dbReference>
<accession>A0A2I1KRQ6</accession>
<reference evidence="1 2" key="1">
    <citation type="submission" date="2017-12" db="EMBL/GenBank/DDBJ databases">
        <title>Phylogenetic diversity of female urinary microbiome.</title>
        <authorList>
            <person name="Thomas-White K."/>
            <person name="Wolfe A.J."/>
        </authorList>
    </citation>
    <scope>NUCLEOTIDE SEQUENCE [LARGE SCALE GENOMIC DNA]</scope>
    <source>
        <strain evidence="1 2">UMB0319</strain>
    </source>
</reference>
<gene>
    <name evidence="1" type="ORF">CYJ26_07820</name>
</gene>
<dbReference type="Pfam" id="PF13809">
    <property type="entry name" value="Tubulin_2"/>
    <property type="match status" value="1"/>
</dbReference>
<protein>
    <submittedName>
        <fullName evidence="1">Tubulin-like protein</fullName>
    </submittedName>
</protein>
<name>A0A2I1KRQ6_9ACTO</name>
<dbReference type="RefSeq" id="WP_006548375.1">
    <property type="nucleotide sequence ID" value="NZ_CP136961.1"/>
</dbReference>
<organism evidence="1 2">
    <name type="scientific">Actinomyces urogenitalis</name>
    <dbReference type="NCBI Taxonomy" id="103621"/>
    <lineage>
        <taxon>Bacteria</taxon>
        <taxon>Bacillati</taxon>
        <taxon>Actinomycetota</taxon>
        <taxon>Actinomycetes</taxon>
        <taxon>Actinomycetales</taxon>
        <taxon>Actinomycetaceae</taxon>
        <taxon>Actinomyces</taxon>
    </lineage>
</organism>
<evidence type="ECO:0000313" key="1">
    <source>
        <dbReference type="EMBL" id="PKY98309.1"/>
    </source>
</evidence>